<evidence type="ECO:0000259" key="2">
    <source>
        <dbReference type="Pfam" id="PF09822"/>
    </source>
</evidence>
<dbReference type="Proteomes" id="UP000198672">
    <property type="component" value="Unassembled WGS sequence"/>
</dbReference>
<keyword evidence="5" id="KW-1185">Reference proteome</keyword>
<keyword evidence="1" id="KW-0812">Transmembrane</keyword>
<feature type="transmembrane region" description="Helical" evidence="1">
    <location>
        <begin position="21"/>
        <end position="39"/>
    </location>
</feature>
<dbReference type="InterPro" id="IPR055396">
    <property type="entry name" value="DUF7088"/>
</dbReference>
<dbReference type="STRING" id="61595.SAMN05421644_11440"/>
<gene>
    <name evidence="4" type="ORF">SAMN05421644_11440</name>
</gene>
<accession>A0A1H3ER08</accession>
<keyword evidence="1" id="KW-1133">Transmembrane helix</keyword>
<proteinExistence type="predicted"/>
<reference evidence="5" key="1">
    <citation type="submission" date="2016-10" db="EMBL/GenBank/DDBJ databases">
        <authorList>
            <person name="Varghese N."/>
            <person name="Submissions S."/>
        </authorList>
    </citation>
    <scope>NUCLEOTIDE SEQUENCE [LARGE SCALE GENOMIC DNA]</scope>
    <source>
        <strain evidence="5">DSM 173</strain>
    </source>
</reference>
<keyword evidence="1" id="KW-0472">Membrane</keyword>
<dbReference type="AlphaFoldDB" id="A0A1H3ER08"/>
<dbReference type="Pfam" id="PF23357">
    <property type="entry name" value="DUF7088"/>
    <property type="match status" value="1"/>
</dbReference>
<name>A0A1H3ER08_ALLWA</name>
<protein>
    <submittedName>
        <fullName evidence="4">ABC-type uncharacterized transport system</fullName>
    </submittedName>
</protein>
<dbReference type="InterPro" id="IPR019196">
    <property type="entry name" value="ABC_transp_unknown"/>
</dbReference>
<dbReference type="SUPFAM" id="SSF52317">
    <property type="entry name" value="Class I glutamine amidotransferase-like"/>
    <property type="match status" value="1"/>
</dbReference>
<dbReference type="OrthoDB" id="8530910at2"/>
<organism evidence="4 5">
    <name type="scientific">Allochromatium warmingii</name>
    <name type="common">Chromatium warmingii</name>
    <dbReference type="NCBI Taxonomy" id="61595"/>
    <lineage>
        <taxon>Bacteria</taxon>
        <taxon>Pseudomonadati</taxon>
        <taxon>Pseudomonadota</taxon>
        <taxon>Gammaproteobacteria</taxon>
        <taxon>Chromatiales</taxon>
        <taxon>Chromatiaceae</taxon>
        <taxon>Allochromatium</taxon>
    </lineage>
</organism>
<sequence>MPVNQTVPAVVRRIGRVLTDALFVFLLLGCVIAAGWLIARHDVHWDWTHTASHQLTPESRAIVQRLDAPLRLTVFADPASPLARMIGQLLERYSQALADLDIRYRDPRRFPEQAREAEVSLQGQILLEYRGRRETLAEVSERAISAAIARLARPRQAWVAVLEGHGERAIDGDRPDDFGRLGAELRELGLIARPLDLATVNAVPENTRLVILSQPRLPLFPGESEALIAFLDRGGHLLWLLDPGPPVGLEPLSAYLGLTPLPGQVAEPTALERGLETAAVALLDSYPVHPLTADLSATAVLPGALAFATEVAPGWMLATYLNSSATSWNETGALAAPLTQDEVIGERSGPLPVVLALTRTLPNAAPEQRVIVVGDGDFLTNAQLDLAGNRALGLALVRWLSSGEDLPTLPPLLTAAAPLELNDTQRPLLSAGTLVLLPGAFLLLGLGIRWWRWRVAE</sequence>
<dbReference type="InterPro" id="IPR029062">
    <property type="entry name" value="Class_I_gatase-like"/>
</dbReference>
<evidence type="ECO:0000313" key="4">
    <source>
        <dbReference type="EMBL" id="SDX81070.1"/>
    </source>
</evidence>
<dbReference type="Pfam" id="PF09822">
    <property type="entry name" value="ABC_transp_aux"/>
    <property type="match status" value="1"/>
</dbReference>
<feature type="domain" description="DUF7088" evidence="3">
    <location>
        <begin position="53"/>
        <end position="125"/>
    </location>
</feature>
<feature type="domain" description="ABC-type uncharacterised transport system" evidence="2">
    <location>
        <begin position="159"/>
        <end position="383"/>
    </location>
</feature>
<evidence type="ECO:0000259" key="3">
    <source>
        <dbReference type="Pfam" id="PF23357"/>
    </source>
</evidence>
<evidence type="ECO:0000313" key="5">
    <source>
        <dbReference type="Proteomes" id="UP000198672"/>
    </source>
</evidence>
<evidence type="ECO:0000256" key="1">
    <source>
        <dbReference type="SAM" id="Phobius"/>
    </source>
</evidence>
<dbReference type="EMBL" id="FNOW01000014">
    <property type="protein sequence ID" value="SDX81070.1"/>
    <property type="molecule type" value="Genomic_DNA"/>
</dbReference>
<feature type="transmembrane region" description="Helical" evidence="1">
    <location>
        <begin position="428"/>
        <end position="451"/>
    </location>
</feature>